<dbReference type="InterPro" id="IPR023370">
    <property type="entry name" value="TrmO-like_N"/>
</dbReference>
<dbReference type="Gene3D" id="3.30.2310.10">
    <property type="entry name" value="YaeB-like"/>
    <property type="match status" value="1"/>
</dbReference>
<dbReference type="PROSITE" id="PS01318">
    <property type="entry name" value="TSAA_1"/>
    <property type="match status" value="1"/>
</dbReference>
<proteinExistence type="inferred from homology"/>
<dbReference type="CDD" id="cd09281">
    <property type="entry name" value="UPF0066"/>
    <property type="match status" value="1"/>
</dbReference>
<name>A0A161KC36_9ZZZZ</name>
<dbReference type="InterPro" id="IPR036413">
    <property type="entry name" value="YaeB-like_sf"/>
</dbReference>
<evidence type="ECO:0000256" key="2">
    <source>
        <dbReference type="ARBA" id="ARBA00033753"/>
    </source>
</evidence>
<dbReference type="PROSITE" id="PS51668">
    <property type="entry name" value="TSAA_2"/>
    <property type="match status" value="1"/>
</dbReference>
<dbReference type="InterPro" id="IPR040372">
    <property type="entry name" value="YaeB-like"/>
</dbReference>
<gene>
    <name evidence="4" type="ORF">MGWOODY_Tha2576</name>
</gene>
<comment type="similarity">
    <text evidence="2">Belongs to the tRNA methyltransferase O family.</text>
</comment>
<dbReference type="InterPro" id="IPR036414">
    <property type="entry name" value="YaeB_N_sf"/>
</dbReference>
<dbReference type="PANTHER" id="PTHR12818:SF0">
    <property type="entry name" value="TRNA (ADENINE(37)-N6)-METHYLTRANSFERASE"/>
    <property type="match status" value="1"/>
</dbReference>
<evidence type="ECO:0000313" key="4">
    <source>
        <dbReference type="EMBL" id="CUS41832.1"/>
    </source>
</evidence>
<dbReference type="AlphaFoldDB" id="A0A161KC36"/>
<organism evidence="4">
    <name type="scientific">hydrothermal vent metagenome</name>
    <dbReference type="NCBI Taxonomy" id="652676"/>
    <lineage>
        <taxon>unclassified sequences</taxon>
        <taxon>metagenomes</taxon>
        <taxon>ecological metagenomes</taxon>
    </lineage>
</organism>
<dbReference type="EMBL" id="CZQC01000055">
    <property type="protein sequence ID" value="CUS41832.1"/>
    <property type="molecule type" value="Genomic_DNA"/>
</dbReference>
<protein>
    <submittedName>
        <fullName evidence="4">COG1720: Uncharacterized conserved protein</fullName>
    </submittedName>
</protein>
<dbReference type="Pfam" id="PF01980">
    <property type="entry name" value="TrmO_N"/>
    <property type="match status" value="1"/>
</dbReference>
<keyword evidence="1" id="KW-0949">S-adenosyl-L-methionine</keyword>
<dbReference type="Pfam" id="PF18389">
    <property type="entry name" value="TrmO_C"/>
    <property type="match status" value="1"/>
</dbReference>
<dbReference type="NCBIfam" id="TIGR00104">
    <property type="entry name" value="tRNA_TsaA"/>
    <property type="match status" value="1"/>
</dbReference>
<reference evidence="4" key="1">
    <citation type="submission" date="2015-10" db="EMBL/GenBank/DDBJ databases">
        <authorList>
            <person name="Gilbert D.G."/>
        </authorList>
    </citation>
    <scope>NUCLEOTIDE SEQUENCE</scope>
</reference>
<dbReference type="GO" id="GO:0089715">
    <property type="term" value="F:tRNA (L-threonylcarbamoyladenosine(37)-C2) methyltransferase activity"/>
    <property type="evidence" value="ECO:0007669"/>
    <property type="project" value="TreeGrafter"/>
</dbReference>
<feature type="domain" description="TsaA-like" evidence="3">
    <location>
        <begin position="9"/>
        <end position="148"/>
    </location>
</feature>
<evidence type="ECO:0000256" key="1">
    <source>
        <dbReference type="ARBA" id="ARBA00022691"/>
    </source>
</evidence>
<dbReference type="SUPFAM" id="SSF118196">
    <property type="entry name" value="YaeB-like"/>
    <property type="match status" value="1"/>
</dbReference>
<sequence>MQHSVYLTIHPIAIAHTPFSEKFSIPRQPGLAPAAIAKIELIPPYDEPLALEGLEQVSHVWLLFHFHGVPSTQSEHRLRVRPPRLGGNEKIGVFASRSTHRPNGIGQSLVKVERIEGSCLWVSGVDLLNGTPIIDIKPYVPYADCLASAYNHIAPDTPELIEVNWREGALHAAEQQSQRLQQEVIALIEQCLAQDPRPAYQKHQPEREYGAQFWDINVRWRYPTATSIEVINIVRVTVDTEGEEQ</sequence>
<evidence type="ECO:0000259" key="3">
    <source>
        <dbReference type="PROSITE" id="PS51668"/>
    </source>
</evidence>
<dbReference type="PANTHER" id="PTHR12818">
    <property type="entry name" value="TRNA (ADENINE(37)-N6)-METHYLTRANSFERASE"/>
    <property type="match status" value="1"/>
</dbReference>
<dbReference type="Gene3D" id="2.40.30.70">
    <property type="entry name" value="YaeB-like"/>
    <property type="match status" value="1"/>
</dbReference>
<accession>A0A161KC36</accession>
<dbReference type="InterPro" id="IPR023368">
    <property type="entry name" value="UPF0066_cons_site"/>
</dbReference>
<dbReference type="InterPro" id="IPR041369">
    <property type="entry name" value="TrmO_C"/>
</dbReference>